<evidence type="ECO:0000259" key="5">
    <source>
        <dbReference type="Pfam" id="PF04542"/>
    </source>
</evidence>
<dbReference type="PANTHER" id="PTHR43133:SF60">
    <property type="entry name" value="RNA POLYMERASE SIGMA FACTOR SIGV"/>
    <property type="match status" value="1"/>
</dbReference>
<dbReference type="EMBL" id="JADKPV010000001">
    <property type="protein sequence ID" value="MBF4500053.1"/>
    <property type="molecule type" value="Genomic_DNA"/>
</dbReference>
<dbReference type="SUPFAM" id="SSF88946">
    <property type="entry name" value="Sigma2 domain of RNA polymerase sigma factors"/>
    <property type="match status" value="1"/>
</dbReference>
<dbReference type="Proteomes" id="UP000622653">
    <property type="component" value="Unassembled WGS sequence"/>
</dbReference>
<dbReference type="GO" id="GO:0016987">
    <property type="term" value="F:sigma factor activity"/>
    <property type="evidence" value="ECO:0007669"/>
    <property type="project" value="UniProtKB-KW"/>
</dbReference>
<dbReference type="InterPro" id="IPR013324">
    <property type="entry name" value="RNA_pol_sigma_r3/r4-like"/>
</dbReference>
<keyword evidence="8" id="KW-1185">Reference proteome</keyword>
<dbReference type="Pfam" id="PF08281">
    <property type="entry name" value="Sigma70_r4_2"/>
    <property type="match status" value="1"/>
</dbReference>
<evidence type="ECO:0000313" key="7">
    <source>
        <dbReference type="EMBL" id="MBF4500053.1"/>
    </source>
</evidence>
<accession>A0A8J7KGP8</accession>
<dbReference type="GO" id="GO:0003677">
    <property type="term" value="F:DNA binding"/>
    <property type="evidence" value="ECO:0007669"/>
    <property type="project" value="InterPro"/>
</dbReference>
<evidence type="ECO:0000256" key="2">
    <source>
        <dbReference type="ARBA" id="ARBA00023015"/>
    </source>
</evidence>
<dbReference type="PANTHER" id="PTHR43133">
    <property type="entry name" value="RNA POLYMERASE ECF-TYPE SIGMA FACTO"/>
    <property type="match status" value="1"/>
</dbReference>
<dbReference type="GO" id="GO:0006352">
    <property type="term" value="P:DNA-templated transcription initiation"/>
    <property type="evidence" value="ECO:0007669"/>
    <property type="project" value="InterPro"/>
</dbReference>
<feature type="domain" description="RNA polymerase sigma factor 70 region 4 type 2" evidence="6">
    <location>
        <begin position="111"/>
        <end position="162"/>
    </location>
</feature>
<dbReference type="InterPro" id="IPR013249">
    <property type="entry name" value="RNA_pol_sigma70_r4_t2"/>
</dbReference>
<proteinExistence type="inferred from homology"/>
<protein>
    <submittedName>
        <fullName evidence="7">RNA polymerase sigma factor SigX</fullName>
    </submittedName>
</protein>
<dbReference type="Gene3D" id="1.10.10.10">
    <property type="entry name" value="Winged helix-like DNA-binding domain superfamily/Winged helix DNA-binding domain"/>
    <property type="match status" value="1"/>
</dbReference>
<reference evidence="7" key="1">
    <citation type="submission" date="2020-11" db="EMBL/GenBank/DDBJ databases">
        <title>Multidrug resistant novel bacterium Savagea serpentis sp. nov., isolated from the scats of a vine snake (Ahaetulla nasuta).</title>
        <authorList>
            <person name="Venkata Ramana V."/>
            <person name="Vikas Patil S."/>
            <person name="Yogita Lugani V."/>
        </authorList>
    </citation>
    <scope>NUCLEOTIDE SEQUENCE</scope>
    <source>
        <strain evidence="7">SN6</strain>
    </source>
</reference>
<dbReference type="CDD" id="cd06171">
    <property type="entry name" value="Sigma70_r4"/>
    <property type="match status" value="1"/>
</dbReference>
<dbReference type="InterPro" id="IPR014284">
    <property type="entry name" value="RNA_pol_sigma-70_dom"/>
</dbReference>
<evidence type="ECO:0000256" key="4">
    <source>
        <dbReference type="ARBA" id="ARBA00023163"/>
    </source>
</evidence>
<comment type="caution">
    <text evidence="7">The sequence shown here is derived from an EMBL/GenBank/DDBJ whole genome shotgun (WGS) entry which is preliminary data.</text>
</comment>
<organism evidence="7 8">
    <name type="scientific">Savagea serpentis</name>
    <dbReference type="NCBI Taxonomy" id="2785297"/>
    <lineage>
        <taxon>Bacteria</taxon>
        <taxon>Bacillati</taxon>
        <taxon>Bacillota</taxon>
        <taxon>Bacilli</taxon>
        <taxon>Bacillales</taxon>
        <taxon>Caryophanaceae</taxon>
        <taxon>Savagea</taxon>
    </lineage>
</organism>
<evidence type="ECO:0000256" key="3">
    <source>
        <dbReference type="ARBA" id="ARBA00023082"/>
    </source>
</evidence>
<evidence type="ECO:0000259" key="6">
    <source>
        <dbReference type="Pfam" id="PF08281"/>
    </source>
</evidence>
<dbReference type="InterPro" id="IPR039425">
    <property type="entry name" value="RNA_pol_sigma-70-like"/>
</dbReference>
<dbReference type="SUPFAM" id="SSF88659">
    <property type="entry name" value="Sigma3 and sigma4 domains of RNA polymerase sigma factors"/>
    <property type="match status" value="1"/>
</dbReference>
<keyword evidence="3" id="KW-0731">Sigma factor</keyword>
<comment type="similarity">
    <text evidence="1">Belongs to the sigma-70 factor family. ECF subfamily.</text>
</comment>
<dbReference type="InterPro" id="IPR036388">
    <property type="entry name" value="WH-like_DNA-bd_sf"/>
</dbReference>
<evidence type="ECO:0000313" key="8">
    <source>
        <dbReference type="Proteomes" id="UP000622653"/>
    </source>
</evidence>
<dbReference type="Gene3D" id="1.10.1740.10">
    <property type="match status" value="1"/>
</dbReference>
<keyword evidence="4" id="KW-0804">Transcription</keyword>
<sequence>MDDSVFHRLYDEYHDDLFHFLIYLVGNRTDAEDLSHEVYIRVMRSYKHFRGQSSEKTWLFAIAKNVAIDHFRKKAVRAKYNDVHFDWETETLPADDRLPEQWVAYNEEKSELYRCLNRCTGDQKLVITLRYLQQLSIKETATILEWTESKVKTTQHRALQKLKQLMNAPSNERGESDE</sequence>
<dbReference type="Pfam" id="PF04542">
    <property type="entry name" value="Sigma70_r2"/>
    <property type="match status" value="1"/>
</dbReference>
<dbReference type="RefSeq" id="WP_194561516.1">
    <property type="nucleotide sequence ID" value="NZ_JADKPV010000001.1"/>
</dbReference>
<name>A0A8J7KGP8_9BACL</name>
<evidence type="ECO:0000256" key="1">
    <source>
        <dbReference type="ARBA" id="ARBA00010641"/>
    </source>
</evidence>
<dbReference type="NCBIfam" id="TIGR02937">
    <property type="entry name" value="sigma70-ECF"/>
    <property type="match status" value="1"/>
</dbReference>
<feature type="domain" description="RNA polymerase sigma-70 region 2" evidence="5">
    <location>
        <begin position="9"/>
        <end position="75"/>
    </location>
</feature>
<dbReference type="InterPro" id="IPR013325">
    <property type="entry name" value="RNA_pol_sigma_r2"/>
</dbReference>
<gene>
    <name evidence="7" type="ORF">IRY55_01655</name>
</gene>
<keyword evidence="2" id="KW-0805">Transcription regulation</keyword>
<dbReference type="InterPro" id="IPR007627">
    <property type="entry name" value="RNA_pol_sigma70_r2"/>
</dbReference>
<dbReference type="AlphaFoldDB" id="A0A8J7KGP8"/>